<dbReference type="GeneID" id="71966142"/>
<gene>
    <name evidence="1" type="ORF">MTTB_p160</name>
</gene>
<keyword evidence="1" id="KW-0614">Plasmid</keyword>
<protein>
    <recommendedName>
        <fullName evidence="3">Ribbon-helix-helix protein CopG domain-containing protein</fullName>
    </recommendedName>
</protein>
<geneLocation type="plasmid" evidence="1 2">
    <name>pRMAS01</name>
</geneLocation>
<sequence length="82" mass="9848">MVKRRVEIKKIHEMIKKLERTYNKNKIYTQKTYIDARTACKLEIISYLESRSKSEIARKAIQLFIEAYESKNGNLLNKMKHQ</sequence>
<keyword evidence="2" id="KW-1185">Reference proteome</keyword>
<organism evidence="1 2">
    <name type="scientific">Methanothermobacter tenebrarum</name>
    <dbReference type="NCBI Taxonomy" id="680118"/>
    <lineage>
        <taxon>Archaea</taxon>
        <taxon>Methanobacteriati</taxon>
        <taxon>Methanobacteriota</taxon>
        <taxon>Methanomada group</taxon>
        <taxon>Methanobacteria</taxon>
        <taxon>Methanobacteriales</taxon>
        <taxon>Methanobacteriaceae</taxon>
        <taxon>Methanothermobacter</taxon>
    </lineage>
</organism>
<proteinExistence type="predicted"/>
<evidence type="ECO:0008006" key="3">
    <source>
        <dbReference type="Google" id="ProtNLM"/>
    </source>
</evidence>
<reference evidence="1 2" key="1">
    <citation type="submission" date="2022-04" db="EMBL/GenBank/DDBJ databases">
        <title>Complete genome of Methanothermobacter tenebrarum strain RMAS.</title>
        <authorList>
            <person name="Nakamura K."/>
            <person name="Oshima K."/>
            <person name="Hattori M."/>
            <person name="Kamagata Y."/>
            <person name="Takamizawa K."/>
        </authorList>
    </citation>
    <scope>NUCLEOTIDE SEQUENCE [LARGE SCALE GENOMIC DNA]</scope>
    <source>
        <strain evidence="1 2">RMAS</strain>
        <plasmid evidence="1 2">pRMAS01</plasmid>
    </source>
</reference>
<dbReference type="EMBL" id="AP025699">
    <property type="protein sequence ID" value="BDH80236.1"/>
    <property type="molecule type" value="Genomic_DNA"/>
</dbReference>
<evidence type="ECO:0000313" key="1">
    <source>
        <dbReference type="EMBL" id="BDH80236.1"/>
    </source>
</evidence>
<accession>A0ABM7YFS4</accession>
<name>A0ABM7YFS4_9EURY</name>
<evidence type="ECO:0000313" key="2">
    <source>
        <dbReference type="Proteomes" id="UP000831817"/>
    </source>
</evidence>
<dbReference type="Proteomes" id="UP000831817">
    <property type="component" value="Plasmid pRMAS01"/>
</dbReference>
<dbReference type="RefSeq" id="WP_248565357.1">
    <property type="nucleotide sequence ID" value="NZ_AP025699.1"/>
</dbReference>